<feature type="transmembrane region" description="Helical" evidence="5">
    <location>
        <begin position="88"/>
        <end position="108"/>
    </location>
</feature>
<reference evidence="6" key="1">
    <citation type="submission" date="2022-04" db="EMBL/GenBank/DDBJ databases">
        <title>Complete genome sequences of Ezakiella coagulans and Fenollaria massiliensis.</title>
        <authorList>
            <person name="France M.T."/>
            <person name="Clifford J."/>
            <person name="Narina S."/>
            <person name="Rutt L."/>
            <person name="Ravel J."/>
        </authorList>
    </citation>
    <scope>NUCLEOTIDE SEQUENCE</scope>
    <source>
        <strain evidence="6">C0061C2</strain>
    </source>
</reference>
<evidence type="ECO:0000313" key="6">
    <source>
        <dbReference type="EMBL" id="UQK59854.1"/>
    </source>
</evidence>
<evidence type="ECO:0000256" key="4">
    <source>
        <dbReference type="ARBA" id="ARBA00023136"/>
    </source>
</evidence>
<dbReference type="Pfam" id="PF04172">
    <property type="entry name" value="LrgB"/>
    <property type="match status" value="1"/>
</dbReference>
<accession>A0A9E7DL08</accession>
<evidence type="ECO:0000313" key="7">
    <source>
        <dbReference type="Proteomes" id="UP000831151"/>
    </source>
</evidence>
<sequence>MTAIFMLLLTALPYFFFVYIKKKLKWSFINPLLFAIAVDMAVLLSFKIDSKTYASGAKYVTLLLTPATIALAFPLYEELKTIKKDIVPILMSIVFGVFSSVLTVFAIYKIFVLEKVHFATLLPKSITTAIGIDVSRSMGGIVSITVFTIIFTGIFGAMVSDAVFKIMKIKSDVAKGVALGSASHAIGTAKANNMNELTGAASSMSLVISGILSVIILPFFI</sequence>
<dbReference type="PANTHER" id="PTHR30249:SF0">
    <property type="entry name" value="PLASTIDAL GLYCOLATE_GLYCERATE TRANSLOCATOR 1, CHLOROPLASTIC"/>
    <property type="match status" value="1"/>
</dbReference>
<feature type="transmembrane region" description="Helical" evidence="5">
    <location>
        <begin position="27"/>
        <end position="46"/>
    </location>
</feature>
<dbReference type="AlphaFoldDB" id="A0A9E7DL08"/>
<keyword evidence="4 5" id="KW-0472">Membrane</keyword>
<keyword evidence="3 5" id="KW-1133">Transmembrane helix</keyword>
<feature type="transmembrane region" description="Helical" evidence="5">
    <location>
        <begin position="58"/>
        <end position="76"/>
    </location>
</feature>
<evidence type="ECO:0000256" key="2">
    <source>
        <dbReference type="ARBA" id="ARBA00022692"/>
    </source>
</evidence>
<dbReference type="EMBL" id="CP096649">
    <property type="protein sequence ID" value="UQK59854.1"/>
    <property type="molecule type" value="Genomic_DNA"/>
</dbReference>
<feature type="transmembrane region" description="Helical" evidence="5">
    <location>
        <begin position="200"/>
        <end position="220"/>
    </location>
</feature>
<evidence type="ECO:0000256" key="1">
    <source>
        <dbReference type="ARBA" id="ARBA00004141"/>
    </source>
</evidence>
<gene>
    <name evidence="6" type="ORF">M1R53_00410</name>
</gene>
<proteinExistence type="predicted"/>
<evidence type="ECO:0000256" key="5">
    <source>
        <dbReference type="SAM" id="Phobius"/>
    </source>
</evidence>
<dbReference type="Proteomes" id="UP000831151">
    <property type="component" value="Chromosome"/>
</dbReference>
<protein>
    <submittedName>
        <fullName evidence="6">LrgB family protein</fullName>
    </submittedName>
</protein>
<feature type="transmembrane region" description="Helical" evidence="5">
    <location>
        <begin position="140"/>
        <end position="159"/>
    </location>
</feature>
<evidence type="ECO:0000256" key="3">
    <source>
        <dbReference type="ARBA" id="ARBA00022989"/>
    </source>
</evidence>
<keyword evidence="2 5" id="KW-0812">Transmembrane</keyword>
<keyword evidence="7" id="KW-1185">Reference proteome</keyword>
<organism evidence="6 7">
    <name type="scientific">Fenollaria massiliensis</name>
    <dbReference type="NCBI Taxonomy" id="938288"/>
    <lineage>
        <taxon>Bacteria</taxon>
        <taxon>Bacillati</taxon>
        <taxon>Bacillota</taxon>
        <taxon>Clostridia</taxon>
        <taxon>Eubacteriales</taxon>
        <taxon>Fenollaria</taxon>
    </lineage>
</organism>
<dbReference type="RefSeq" id="WP_249243185.1">
    <property type="nucleotide sequence ID" value="NZ_CP096649.1"/>
</dbReference>
<dbReference type="GO" id="GO:0016020">
    <property type="term" value="C:membrane"/>
    <property type="evidence" value="ECO:0007669"/>
    <property type="project" value="UniProtKB-SubCell"/>
</dbReference>
<name>A0A9E7DL08_9FIRM</name>
<dbReference type="InterPro" id="IPR007300">
    <property type="entry name" value="CidB/LrgB"/>
</dbReference>
<dbReference type="KEGG" id="fms:M1R53_00410"/>
<dbReference type="PANTHER" id="PTHR30249">
    <property type="entry name" value="PUTATIVE SEROTONIN TRANSPORTER"/>
    <property type="match status" value="1"/>
</dbReference>
<comment type="subcellular location">
    <subcellularLocation>
        <location evidence="1">Membrane</location>
        <topology evidence="1">Multi-pass membrane protein</topology>
    </subcellularLocation>
</comment>